<evidence type="ECO:0000256" key="1">
    <source>
        <dbReference type="SAM" id="Phobius"/>
    </source>
</evidence>
<dbReference type="Proteomes" id="UP000553632">
    <property type="component" value="Unassembled WGS sequence"/>
</dbReference>
<feature type="non-terminal residue" evidence="2">
    <location>
        <position position="242"/>
    </location>
</feature>
<keyword evidence="3" id="KW-1185">Reference proteome</keyword>
<reference evidence="2 3" key="1">
    <citation type="submission" date="2020-04" db="EMBL/GenBank/DDBJ databases">
        <title>Perkinsus olseni comparative genomics.</title>
        <authorList>
            <person name="Bogema D.R."/>
        </authorList>
    </citation>
    <scope>NUCLEOTIDE SEQUENCE [LARGE SCALE GENOMIC DNA]</scope>
    <source>
        <strain evidence="2 3">ATCC PRA-207</strain>
    </source>
</reference>
<proteinExistence type="predicted"/>
<keyword evidence="1" id="KW-0812">Transmembrane</keyword>
<sequence length="242" mass="26759">MATQSSSAATDNDDLIPNRAATTSHGAVDNNCEEWTVTSTTKGDDHYDTSSTSPKHNKGKCAAFNYWCCMIFCCRPPHEMSDEERIEWEKKSFWDKYKGAFFCFIRYFIMFLIGIGIGIGIFFLVLYCMGIIGGSSNTNSSSNTIDLGELQYPTVVPGYTNLSITISPVAAALTYNPKDYLIETQVASGSGGRRLRPQSDGPWTVAMEVPYDKDHATTATITGLTAGEQLLIRYKIEMEDGR</sequence>
<comment type="caution">
    <text evidence="2">The sequence shown here is derived from an EMBL/GenBank/DDBJ whole genome shotgun (WGS) entry which is preliminary data.</text>
</comment>
<evidence type="ECO:0000313" key="3">
    <source>
        <dbReference type="Proteomes" id="UP000553632"/>
    </source>
</evidence>
<evidence type="ECO:0000313" key="2">
    <source>
        <dbReference type="EMBL" id="KAF4719325.1"/>
    </source>
</evidence>
<protein>
    <submittedName>
        <fullName evidence="2">Immunoglobulin super DCC subclass member</fullName>
    </submittedName>
</protein>
<keyword evidence="1" id="KW-0472">Membrane</keyword>
<dbReference type="EMBL" id="JABANO010025987">
    <property type="protein sequence ID" value="KAF4719325.1"/>
    <property type="molecule type" value="Genomic_DNA"/>
</dbReference>
<accession>A0A7J6RFF3</accession>
<organism evidence="2 3">
    <name type="scientific">Perkinsus olseni</name>
    <name type="common">Perkinsus atlanticus</name>
    <dbReference type="NCBI Taxonomy" id="32597"/>
    <lineage>
        <taxon>Eukaryota</taxon>
        <taxon>Sar</taxon>
        <taxon>Alveolata</taxon>
        <taxon>Perkinsozoa</taxon>
        <taxon>Perkinsea</taxon>
        <taxon>Perkinsida</taxon>
        <taxon>Perkinsidae</taxon>
        <taxon>Perkinsus</taxon>
    </lineage>
</organism>
<feature type="transmembrane region" description="Helical" evidence="1">
    <location>
        <begin position="100"/>
        <end position="127"/>
    </location>
</feature>
<name>A0A7J6RFF3_PEROL</name>
<dbReference type="AlphaFoldDB" id="A0A7J6RFF3"/>
<keyword evidence="1" id="KW-1133">Transmembrane helix</keyword>
<gene>
    <name evidence="2" type="primary">USH2A_4</name>
    <name evidence="2" type="ORF">FOZ63_031532</name>
</gene>